<proteinExistence type="predicted"/>
<keyword evidence="4" id="KW-1185">Reference proteome</keyword>
<dbReference type="STRING" id="1121331.SAMN02745248_01381"/>
<evidence type="ECO:0000313" key="3">
    <source>
        <dbReference type="EMBL" id="SHJ94608.1"/>
    </source>
</evidence>
<dbReference type="OrthoDB" id="9816434at2"/>
<dbReference type="Pfam" id="PF00498">
    <property type="entry name" value="FHA"/>
    <property type="match status" value="1"/>
</dbReference>
<evidence type="ECO:0000256" key="1">
    <source>
        <dbReference type="SAM" id="Phobius"/>
    </source>
</evidence>
<evidence type="ECO:0000259" key="2">
    <source>
        <dbReference type="PROSITE" id="PS50006"/>
    </source>
</evidence>
<dbReference type="EMBL" id="FRAD01000010">
    <property type="protein sequence ID" value="SHJ94608.1"/>
    <property type="molecule type" value="Genomic_DNA"/>
</dbReference>
<dbReference type="SUPFAM" id="SSF49879">
    <property type="entry name" value="SMAD/FHA domain"/>
    <property type="match status" value="1"/>
</dbReference>
<evidence type="ECO:0000313" key="4">
    <source>
        <dbReference type="Proteomes" id="UP000183952"/>
    </source>
</evidence>
<keyword evidence="1" id="KW-0812">Transmembrane</keyword>
<dbReference type="Gene3D" id="2.60.200.20">
    <property type="match status" value="1"/>
</dbReference>
<dbReference type="PANTHER" id="PTHR23308">
    <property type="entry name" value="NUCLEAR INHIBITOR OF PROTEIN PHOSPHATASE-1"/>
    <property type="match status" value="1"/>
</dbReference>
<feature type="transmembrane region" description="Helical" evidence="1">
    <location>
        <begin position="12"/>
        <end position="30"/>
    </location>
</feature>
<sequence length="144" mass="16349">MDWSFLSSVFKYIIIILLYVIIIVALGIMYRDIKKPKKYRKSTSKKFALEVIKADKSKELPKGAIVPILDEVNVGRKQDNNLVLDDEFVSSYHSKLYTRQGNLIIQDLNSTNGTYVNNQHIKGEAIVKTGDVIKIGNTLFKVIS</sequence>
<dbReference type="InterPro" id="IPR000253">
    <property type="entry name" value="FHA_dom"/>
</dbReference>
<name>A0A1M6NFR9_9CLOT</name>
<organism evidence="3 4">
    <name type="scientific">Hathewaya proteolytica DSM 3090</name>
    <dbReference type="NCBI Taxonomy" id="1121331"/>
    <lineage>
        <taxon>Bacteria</taxon>
        <taxon>Bacillati</taxon>
        <taxon>Bacillota</taxon>
        <taxon>Clostridia</taxon>
        <taxon>Eubacteriales</taxon>
        <taxon>Clostridiaceae</taxon>
        <taxon>Hathewaya</taxon>
    </lineage>
</organism>
<dbReference type="InterPro" id="IPR008984">
    <property type="entry name" value="SMAD_FHA_dom_sf"/>
</dbReference>
<accession>A0A1M6NFR9</accession>
<dbReference type="RefSeq" id="WP_072903393.1">
    <property type="nucleotide sequence ID" value="NZ_FRAD01000010.1"/>
</dbReference>
<keyword evidence="1" id="KW-1133">Transmembrane helix</keyword>
<dbReference type="InterPro" id="IPR050923">
    <property type="entry name" value="Cell_Proc_Reg/RNA_Proc"/>
</dbReference>
<gene>
    <name evidence="3" type="ORF">SAMN02745248_01381</name>
</gene>
<protein>
    <submittedName>
        <fullName evidence="3">FHA domain-containing protein</fullName>
    </submittedName>
</protein>
<feature type="domain" description="FHA" evidence="2">
    <location>
        <begin position="72"/>
        <end position="121"/>
    </location>
</feature>
<dbReference type="PROSITE" id="PS50006">
    <property type="entry name" value="FHA_DOMAIN"/>
    <property type="match status" value="1"/>
</dbReference>
<keyword evidence="1" id="KW-0472">Membrane</keyword>
<dbReference type="Proteomes" id="UP000183952">
    <property type="component" value="Unassembled WGS sequence"/>
</dbReference>
<dbReference type="SMART" id="SM00240">
    <property type="entry name" value="FHA"/>
    <property type="match status" value="1"/>
</dbReference>
<dbReference type="AlphaFoldDB" id="A0A1M6NFR9"/>
<reference evidence="3 4" key="1">
    <citation type="submission" date="2016-11" db="EMBL/GenBank/DDBJ databases">
        <authorList>
            <person name="Jaros S."/>
            <person name="Januszkiewicz K."/>
            <person name="Wedrychowicz H."/>
        </authorList>
    </citation>
    <scope>NUCLEOTIDE SEQUENCE [LARGE SCALE GENOMIC DNA]</scope>
    <source>
        <strain evidence="3 4">DSM 3090</strain>
    </source>
</reference>